<evidence type="ECO:0000256" key="3">
    <source>
        <dbReference type="ARBA" id="ARBA00022676"/>
    </source>
</evidence>
<organism evidence="8">
    <name type="scientific">hydrothermal vent metagenome</name>
    <dbReference type="NCBI Taxonomy" id="652676"/>
    <lineage>
        <taxon>unclassified sequences</taxon>
        <taxon>metagenomes</taxon>
        <taxon>ecological metagenomes</taxon>
    </lineage>
</organism>
<evidence type="ECO:0008006" key="9">
    <source>
        <dbReference type="Google" id="ProtNLM"/>
    </source>
</evidence>
<gene>
    <name evidence="8" type="ORF">MNBD_CHLOROFLEXI01-3055</name>
</gene>
<keyword evidence="2" id="KW-1003">Cell membrane</keyword>
<keyword evidence="6" id="KW-1133">Transmembrane helix</keyword>
<dbReference type="AlphaFoldDB" id="A0A3B0VPF5"/>
<dbReference type="InterPro" id="IPR050297">
    <property type="entry name" value="LipidA_mod_glycosyltrf_83"/>
</dbReference>
<keyword evidence="7" id="KW-0472">Membrane</keyword>
<evidence type="ECO:0000256" key="5">
    <source>
        <dbReference type="ARBA" id="ARBA00022692"/>
    </source>
</evidence>
<evidence type="ECO:0000256" key="1">
    <source>
        <dbReference type="ARBA" id="ARBA00004651"/>
    </source>
</evidence>
<proteinExistence type="predicted"/>
<name>A0A3B0VPF5_9ZZZZ</name>
<evidence type="ECO:0000256" key="2">
    <source>
        <dbReference type="ARBA" id="ARBA00022475"/>
    </source>
</evidence>
<dbReference type="GO" id="GO:0005886">
    <property type="term" value="C:plasma membrane"/>
    <property type="evidence" value="ECO:0007669"/>
    <property type="project" value="UniProtKB-SubCell"/>
</dbReference>
<accession>A0A3B0VPF5</accession>
<comment type="subcellular location">
    <subcellularLocation>
        <location evidence="1">Cell membrane</location>
        <topology evidence="1">Multi-pass membrane protein</topology>
    </subcellularLocation>
</comment>
<dbReference type="EMBL" id="UOEU01000894">
    <property type="protein sequence ID" value="VAW42153.1"/>
    <property type="molecule type" value="Genomic_DNA"/>
</dbReference>
<dbReference type="GO" id="GO:0016763">
    <property type="term" value="F:pentosyltransferase activity"/>
    <property type="evidence" value="ECO:0007669"/>
    <property type="project" value="TreeGrafter"/>
</dbReference>
<keyword evidence="3" id="KW-0328">Glycosyltransferase</keyword>
<dbReference type="GO" id="GO:0008610">
    <property type="term" value="P:lipid biosynthetic process"/>
    <property type="evidence" value="ECO:0007669"/>
    <property type="project" value="UniProtKB-ARBA"/>
</dbReference>
<evidence type="ECO:0000256" key="6">
    <source>
        <dbReference type="ARBA" id="ARBA00022989"/>
    </source>
</evidence>
<protein>
    <recommendedName>
        <fullName evidence="9">Glycosyltransferase RgtA/B/C/D-like domain-containing protein</fullName>
    </recommendedName>
</protein>
<evidence type="ECO:0000256" key="4">
    <source>
        <dbReference type="ARBA" id="ARBA00022679"/>
    </source>
</evidence>
<evidence type="ECO:0000256" key="7">
    <source>
        <dbReference type="ARBA" id="ARBA00023136"/>
    </source>
</evidence>
<sequence length="639" mass="70789">MSKETVANHVAKFLQKWGILLVLAVALLLQFIYLQVSLSETGGVWGAPLDDAWIHVRFAQNLSRGGGFSYMPGVPTPGSTSPLWTVLLAGVGLFTQELLLSALILSSLFFLLTIFLTWRLALAVTERWQVALLAALGVTLTGRLLWASLSGMEVTLFTTLCLTAVLLYQRHGLNIVSALFFGLATQARPEGHVLFALAVGDTILRSLTDGTGKLTWHKWRPVIIAILIYSVIQLPYALFSLSVTGRPLPNTFYAKARSDTLYSWRTLRETFWLHWRDNPLSLLLLPAGLAALWRKSRLICGWLLGLLLLVPLIVPFVWHHGRYTMPLLPFQMIVAAAGLFWLAKKLPSRSVLATGGLIALFIVGGVWALPRWATMLGNNVREVEEIDVAMGRWLAENIPADKVVAVDDIGAIVTLSPRQIVDLNGLVSPQLWPVMDDPDFSSATVRLLATHNVSYLAIFPSWHASLVSDPTVAMPIRRFSTATQTIIGEQEAVVYKMDWPYRQSIDPQNEVSILFGDLIRLRGFDLGKVQAGSTLPLTLYWQSVTAVPDNYKVFIHVLDENGQIVAQADRLPANGLAPTTRWQADDLIRDRYEIVLPAELPSGNYQLQVGLYTEANGRLPINDATAEGDALILHQWVQE</sequence>
<keyword evidence="4" id="KW-0808">Transferase</keyword>
<dbReference type="PANTHER" id="PTHR33908">
    <property type="entry name" value="MANNOSYLTRANSFERASE YKCB-RELATED"/>
    <property type="match status" value="1"/>
</dbReference>
<keyword evidence="5" id="KW-0812">Transmembrane</keyword>
<dbReference type="PANTHER" id="PTHR33908:SF11">
    <property type="entry name" value="MEMBRANE PROTEIN"/>
    <property type="match status" value="1"/>
</dbReference>
<evidence type="ECO:0000313" key="8">
    <source>
        <dbReference type="EMBL" id="VAW42153.1"/>
    </source>
</evidence>
<reference evidence="8" key="1">
    <citation type="submission" date="2018-06" db="EMBL/GenBank/DDBJ databases">
        <authorList>
            <person name="Zhirakovskaya E."/>
        </authorList>
    </citation>
    <scope>NUCLEOTIDE SEQUENCE</scope>
</reference>